<keyword evidence="2" id="KW-1133">Transmembrane helix</keyword>
<evidence type="ECO:0000313" key="4">
    <source>
        <dbReference type="Proteomes" id="UP000068196"/>
    </source>
</evidence>
<dbReference type="EMBL" id="AP014945">
    <property type="protein sequence ID" value="BAU22671.1"/>
    <property type="molecule type" value="Genomic_DNA"/>
</dbReference>
<dbReference type="Proteomes" id="UP000068196">
    <property type="component" value="Chromosome"/>
</dbReference>
<feature type="transmembrane region" description="Helical" evidence="2">
    <location>
        <begin position="200"/>
        <end position="219"/>
    </location>
</feature>
<keyword evidence="2" id="KW-0812">Transmembrane</keyword>
<evidence type="ECO:0000313" key="3">
    <source>
        <dbReference type="EMBL" id="BAU22671.1"/>
    </source>
</evidence>
<feature type="transmembrane region" description="Helical" evidence="2">
    <location>
        <begin position="6"/>
        <end position="25"/>
    </location>
</feature>
<sequence>MSDFLFPGLLFFLIFIALIFIYFRLKDHLEKRLSDPLFTLKERLQDLTEIKRDLQRLYLAEDLLKTLRDEIFRLSNIFTSRKSGKSAERALEEILSQVPPHFLKREVKIGGGEVEFALILSDGRLLPVDSKFIAPEFLSQEFLNSYEEKELIKRIKARAKEILPYLRDDKTAGLAVMTCPDGLFPHLQKRVFEELEKDKILLVPYSLLLPVLFFIHFFWDRFGKTYDESLLTEGLSGIEKFTFELERDLEKLSRELKSAENLLQRLKDTQRLLKRELQKIQKASQSSNNSREFSE</sequence>
<protein>
    <recommendedName>
        <fullName evidence="5">DNA recombination protein RmuC</fullName>
    </recommendedName>
</protein>
<dbReference type="RefSeq" id="WP_068512230.1">
    <property type="nucleotide sequence ID" value="NZ_AP014945.1"/>
</dbReference>
<evidence type="ECO:0000256" key="2">
    <source>
        <dbReference type="SAM" id="Phobius"/>
    </source>
</evidence>
<evidence type="ECO:0008006" key="5">
    <source>
        <dbReference type="Google" id="ProtNLM"/>
    </source>
</evidence>
<name>A0A0U5AW98_9BACT</name>
<keyword evidence="4" id="KW-1185">Reference proteome</keyword>
<dbReference type="KEGG" id="cthi:THC_0272"/>
<dbReference type="Pfam" id="PF02646">
    <property type="entry name" value="RmuC"/>
    <property type="match status" value="1"/>
</dbReference>
<accession>A0A0U5AW98</accession>
<gene>
    <name evidence="3" type="ORF">THC_0272</name>
</gene>
<dbReference type="AlphaFoldDB" id="A0A0U5AW98"/>
<reference evidence="3 4" key="1">
    <citation type="journal article" date="2016" name="Int. J. Syst. Evol. Microbiol.">
        <title>Caldimicrobium thiodismutans sp. nov., a sulfur-disproportionating bacterium isolated from a hot spring, and emended description of the genus Caldimicrobium.</title>
        <authorList>
            <person name="Kojima H."/>
            <person name="Umezawa K."/>
            <person name="Fukui M."/>
        </authorList>
    </citation>
    <scope>NUCLEOTIDE SEQUENCE [LARGE SCALE GENOMIC DNA]</scope>
    <source>
        <strain evidence="3 4">TF1</strain>
    </source>
</reference>
<proteinExistence type="predicted"/>
<keyword evidence="2" id="KW-0472">Membrane</keyword>
<reference evidence="4" key="2">
    <citation type="journal article" date="2016" name="Int. J. Syst. Evol. Microbiol.">
        <title>Caldimicrobium thiodismutans sp. nov., a sulfur-disproportionating bacterium isolated from a hot spring.</title>
        <authorList>
            <person name="Kojima H."/>
            <person name="Umezawa K."/>
            <person name="Fukui M."/>
        </authorList>
    </citation>
    <scope>NUCLEOTIDE SEQUENCE [LARGE SCALE GENOMIC DNA]</scope>
    <source>
        <strain evidence="4">TF1</strain>
    </source>
</reference>
<organism evidence="3 4">
    <name type="scientific">Caldimicrobium thiodismutans</name>
    <dbReference type="NCBI Taxonomy" id="1653476"/>
    <lineage>
        <taxon>Bacteria</taxon>
        <taxon>Pseudomonadati</taxon>
        <taxon>Thermodesulfobacteriota</taxon>
        <taxon>Thermodesulfobacteria</taxon>
        <taxon>Thermodesulfobacteriales</taxon>
        <taxon>Thermodesulfobacteriaceae</taxon>
        <taxon>Caldimicrobium</taxon>
    </lineage>
</organism>
<feature type="coiled-coil region" evidence="1">
    <location>
        <begin position="242"/>
        <end position="286"/>
    </location>
</feature>
<keyword evidence="1" id="KW-0175">Coiled coil</keyword>
<dbReference type="InterPro" id="IPR003798">
    <property type="entry name" value="DNA_recombination_RmuC"/>
</dbReference>
<dbReference type="STRING" id="1653476.THC_0272"/>
<evidence type="ECO:0000256" key="1">
    <source>
        <dbReference type="SAM" id="Coils"/>
    </source>
</evidence>
<dbReference type="OrthoDB" id="9797699at2"/>